<reference evidence="1 2" key="1">
    <citation type="submission" date="2020-06" db="EMBL/GenBank/DDBJ databases">
        <title>Interaction of electrochemicaly active bacteria, Geobacter bremensis R4 on different carbon anode.</title>
        <authorList>
            <person name="Meng L."/>
            <person name="Yoshida N."/>
        </authorList>
    </citation>
    <scope>NUCLEOTIDE SEQUENCE [LARGE SCALE GENOMIC DNA]</scope>
    <source>
        <strain evidence="1 2">R4</strain>
    </source>
</reference>
<dbReference type="KEGG" id="gbn:GEOBRER4_25540"/>
<proteinExistence type="predicted"/>
<dbReference type="Proteomes" id="UP000515472">
    <property type="component" value="Chromosome"/>
</dbReference>
<dbReference type="SUPFAM" id="SSF48208">
    <property type="entry name" value="Six-hairpin glycosidases"/>
    <property type="match status" value="1"/>
</dbReference>
<name>A0A6S6M7T9_9BACT</name>
<dbReference type="GO" id="GO:0005975">
    <property type="term" value="P:carbohydrate metabolic process"/>
    <property type="evidence" value="ECO:0007669"/>
    <property type="project" value="InterPro"/>
</dbReference>
<dbReference type="InterPro" id="IPR008928">
    <property type="entry name" value="6-hairpin_glycosidase_sf"/>
</dbReference>
<evidence type="ECO:0000313" key="2">
    <source>
        <dbReference type="Proteomes" id="UP000515472"/>
    </source>
</evidence>
<organism evidence="1 2">
    <name type="scientific">Citrifermentans bremense</name>
    <dbReference type="NCBI Taxonomy" id="60035"/>
    <lineage>
        <taxon>Bacteria</taxon>
        <taxon>Pseudomonadati</taxon>
        <taxon>Thermodesulfobacteriota</taxon>
        <taxon>Desulfuromonadia</taxon>
        <taxon>Geobacterales</taxon>
        <taxon>Geobacteraceae</taxon>
        <taxon>Citrifermentans</taxon>
    </lineage>
</organism>
<sequence length="392" mass="44222">MHKEDNTMLVSDVMLDFAISTGLTDPDRAPRRYLWTDAFAVCNFVELYRRSQDESWLELARQLVDQVHRVLGRHRVDAEASGWLSGLDEQEGELHPTVAGLRIGKPLAERLPDEPSDERLEWDRDGQYYHYLTKWMHALSCMTRVTGDVTYLRWGMELARAAHRAFRYAATPDGAPALHWKMSIDLKRPLVRSAGLHDPLDGLVACSEMRSLAGDFAVDGLPDLGEEIGELASMCRGKSLATDDPLGIGGLLCDADWMELLVIKGDFQHLRLFRQVLDDALASLEGAGDTFLELPARYRLAFRELGLSIGLRGAANLARLAVEFQEDHDPDLLFELTPRIEALTRHLALAPRIERFWRGERDKGSEHWKEHRDINMVMLATSLAPGEFLQAG</sequence>
<keyword evidence="2" id="KW-1185">Reference proteome</keyword>
<protein>
    <submittedName>
        <fullName evidence="1">Uncharacterized protein</fullName>
    </submittedName>
</protein>
<dbReference type="EMBL" id="AP023213">
    <property type="protein sequence ID" value="BCG47804.1"/>
    <property type="molecule type" value="Genomic_DNA"/>
</dbReference>
<accession>A0A6S6M7T9</accession>
<gene>
    <name evidence="1" type="ORF">GEOBRER4_n2653</name>
</gene>
<dbReference type="RefSeq" id="WP_185242647.1">
    <property type="nucleotide sequence ID" value="NZ_AP023213.1"/>
</dbReference>
<dbReference type="AlphaFoldDB" id="A0A6S6M7T9"/>
<evidence type="ECO:0000313" key="1">
    <source>
        <dbReference type="EMBL" id="BCG47804.1"/>
    </source>
</evidence>